<feature type="region of interest" description="Disordered" evidence="1">
    <location>
        <begin position="1"/>
        <end position="131"/>
    </location>
</feature>
<protein>
    <submittedName>
        <fullName evidence="2">Uncharacterized protein</fullName>
    </submittedName>
</protein>
<reference evidence="2" key="1">
    <citation type="submission" date="2024-01" db="EMBL/GenBank/DDBJ databases">
        <authorList>
            <person name="Webb A."/>
        </authorList>
    </citation>
    <scope>NUCLEOTIDE SEQUENCE</scope>
    <source>
        <strain evidence="2">Pm1</strain>
    </source>
</reference>
<gene>
    <name evidence="2" type="ORF">PM001_LOCUS29914</name>
</gene>
<comment type="caution">
    <text evidence="2">The sequence shown here is derived from an EMBL/GenBank/DDBJ whole genome shotgun (WGS) entry which is preliminary data.</text>
</comment>
<dbReference type="EMBL" id="CAKLBY020000310">
    <property type="protein sequence ID" value="CAK7944764.1"/>
    <property type="molecule type" value="Genomic_DNA"/>
</dbReference>
<proteinExistence type="predicted"/>
<dbReference type="Proteomes" id="UP001162060">
    <property type="component" value="Unassembled WGS sequence"/>
</dbReference>
<accession>A0AAV1VCU2</accession>
<name>A0AAV1VCU2_9STRA</name>
<feature type="compositionally biased region" description="Low complexity" evidence="1">
    <location>
        <begin position="41"/>
        <end position="52"/>
    </location>
</feature>
<sequence>MRAAEESSSLASAARGHSPAIASEKQAVPAATSPCGESPHATDTSAASAAGAVNRNVDEPEKELIYSGGSDDASDSKATPHASGSSGADTARTRSTGSGECGGIMSEIFEPSDSSDESSPHASLSDDRLAW</sequence>
<dbReference type="AlphaFoldDB" id="A0AAV1VCU2"/>
<evidence type="ECO:0000313" key="2">
    <source>
        <dbReference type="EMBL" id="CAK7944764.1"/>
    </source>
</evidence>
<evidence type="ECO:0000256" key="1">
    <source>
        <dbReference type="SAM" id="MobiDB-lite"/>
    </source>
</evidence>
<organism evidence="2 3">
    <name type="scientific">Peronospora matthiolae</name>
    <dbReference type="NCBI Taxonomy" id="2874970"/>
    <lineage>
        <taxon>Eukaryota</taxon>
        <taxon>Sar</taxon>
        <taxon>Stramenopiles</taxon>
        <taxon>Oomycota</taxon>
        <taxon>Peronosporomycetes</taxon>
        <taxon>Peronosporales</taxon>
        <taxon>Peronosporaceae</taxon>
        <taxon>Peronospora</taxon>
    </lineage>
</organism>
<feature type="compositionally biased region" description="Polar residues" evidence="1">
    <location>
        <begin position="82"/>
        <end position="98"/>
    </location>
</feature>
<evidence type="ECO:0000313" key="3">
    <source>
        <dbReference type="Proteomes" id="UP001162060"/>
    </source>
</evidence>